<dbReference type="EMBL" id="WTVN01000038">
    <property type="protein sequence ID" value="NMG45798.1"/>
    <property type="molecule type" value="Genomic_DNA"/>
</dbReference>
<evidence type="ECO:0000313" key="3">
    <source>
        <dbReference type="EMBL" id="NMG45798.1"/>
    </source>
</evidence>
<dbReference type="PROSITE" id="PS00409">
    <property type="entry name" value="PROKAR_NTER_METHYL"/>
    <property type="match status" value="1"/>
</dbReference>
<feature type="transmembrane region" description="Helical" evidence="2">
    <location>
        <begin position="21"/>
        <end position="45"/>
    </location>
</feature>
<dbReference type="Pfam" id="PF16732">
    <property type="entry name" value="ComP_DUS"/>
    <property type="match status" value="1"/>
</dbReference>
<comment type="caution">
    <text evidence="3">The sequence shown here is derived from an EMBL/GenBank/DDBJ whole genome shotgun (WGS) entry which is preliminary data.</text>
</comment>
<keyword evidence="2" id="KW-0812">Transmembrane</keyword>
<reference evidence="3 4" key="1">
    <citation type="submission" date="2019-12" db="EMBL/GenBank/DDBJ databases">
        <title>Comparative genomics gives insights into the taxonomy of the Azoarcus-Aromatoleum group and reveals separate origins of nif in the plant-associated Azoarcus and non-plant-associated Aromatoleum sub-groups.</title>
        <authorList>
            <person name="Lafos M."/>
            <person name="Maluk M."/>
            <person name="Batista M."/>
            <person name="Junghare M."/>
            <person name="Carmona M."/>
            <person name="Faoro H."/>
            <person name="Cruz L.M."/>
            <person name="Battistoni F."/>
            <person name="De Souza E."/>
            <person name="Pedrosa F."/>
            <person name="Chen W.-M."/>
            <person name="Poole P.S."/>
            <person name="Dixon R.A."/>
            <person name="James E.K."/>
        </authorList>
    </citation>
    <scope>NUCLEOTIDE SEQUENCE [LARGE SCALE GENOMIC DNA]</scope>
    <source>
        <strain evidence="3 4">Td21</strain>
    </source>
</reference>
<keyword evidence="2" id="KW-0472">Membrane</keyword>
<keyword evidence="1" id="KW-0488">Methylation</keyword>
<dbReference type="Pfam" id="PF07963">
    <property type="entry name" value="N_methyl"/>
    <property type="match status" value="1"/>
</dbReference>
<evidence type="ECO:0000256" key="1">
    <source>
        <dbReference type="ARBA" id="ARBA00022481"/>
    </source>
</evidence>
<dbReference type="PRINTS" id="PR00813">
    <property type="entry name" value="BCTERIALGSPG"/>
</dbReference>
<dbReference type="InterPro" id="IPR045584">
    <property type="entry name" value="Pilin-like"/>
</dbReference>
<dbReference type="NCBIfam" id="TIGR02532">
    <property type="entry name" value="IV_pilin_GFxxxE"/>
    <property type="match status" value="1"/>
</dbReference>
<dbReference type="Gene3D" id="3.30.700.10">
    <property type="entry name" value="Glycoprotein, Type 4 Pilin"/>
    <property type="match status" value="1"/>
</dbReference>
<dbReference type="SUPFAM" id="SSF54523">
    <property type="entry name" value="Pili subunits"/>
    <property type="match status" value="1"/>
</dbReference>
<dbReference type="Proteomes" id="UP000623795">
    <property type="component" value="Unassembled WGS sequence"/>
</dbReference>
<dbReference type="PANTHER" id="PTHR30093">
    <property type="entry name" value="GENERAL SECRETION PATHWAY PROTEIN G"/>
    <property type="match status" value="1"/>
</dbReference>
<sequence length="153" mass="16101">MPDTDSIVNTKRPTPQPSSKGFTLIEVMIVVAIIGILSAVAYPSYQSYLVRANRSVATAHLLDIATRQQQYRLDARTFGALADIGMGTPPSEVSKHYAVSVVGTPSATEFTVQAAPTGSQLSQDTKCGTLRINQAGAKSITGSGSVAECWGGR</sequence>
<proteinExistence type="predicted"/>
<dbReference type="InterPro" id="IPR012902">
    <property type="entry name" value="N_methyl_site"/>
</dbReference>
<dbReference type="PANTHER" id="PTHR30093:SF47">
    <property type="entry name" value="TYPE IV PILUS NON-CORE MINOR PILIN PILE"/>
    <property type="match status" value="1"/>
</dbReference>
<keyword evidence="2" id="KW-1133">Transmembrane helix</keyword>
<dbReference type="InterPro" id="IPR031982">
    <property type="entry name" value="PilE-like"/>
</dbReference>
<evidence type="ECO:0000313" key="4">
    <source>
        <dbReference type="Proteomes" id="UP000623795"/>
    </source>
</evidence>
<accession>A0ABX1Q271</accession>
<keyword evidence="4" id="KW-1185">Reference proteome</keyword>
<organism evidence="3 4">
    <name type="scientific">Aromatoleum toluvorans</name>
    <dbReference type="NCBI Taxonomy" id="92002"/>
    <lineage>
        <taxon>Bacteria</taxon>
        <taxon>Pseudomonadati</taxon>
        <taxon>Pseudomonadota</taxon>
        <taxon>Betaproteobacteria</taxon>
        <taxon>Rhodocyclales</taxon>
        <taxon>Rhodocyclaceae</taxon>
        <taxon>Aromatoleum</taxon>
    </lineage>
</organism>
<protein>
    <submittedName>
        <fullName evidence="3">Prepilin-type N-terminal cleavage/methylation domain-containing protein</fullName>
    </submittedName>
</protein>
<name>A0ABX1Q271_9RHOO</name>
<dbReference type="InterPro" id="IPR000983">
    <property type="entry name" value="Bac_GSPG_pilin"/>
</dbReference>
<gene>
    <name evidence="3" type="ORF">GPA22_18945</name>
</gene>
<evidence type="ECO:0000256" key="2">
    <source>
        <dbReference type="SAM" id="Phobius"/>
    </source>
</evidence>